<keyword evidence="4" id="KW-0804">Transcription</keyword>
<dbReference type="InterPro" id="IPR011256">
    <property type="entry name" value="Reg_factor_effector_dom_sf"/>
</dbReference>
<dbReference type="Gene3D" id="3.20.80.10">
    <property type="entry name" value="Regulatory factor, effector binding domain"/>
    <property type="match status" value="1"/>
</dbReference>
<sequence length="270" mass="31830">MDTTNYLSISEFAKLSGIKRKTLIYYDQIGLLKPEYTGENGYRYYDYPQLYRVNMINLFREIKMPLAEIKEHLQNSTPEQAAFLLKRQREVIRQKQEYYEEMTGMVDRQLASLEEYAKADRLEFSIVSFDRVPLFFSSTVYQGSNFRASISLSQMYHESFDAGYRFIYPAGIVFKNEYNFSNMDFFENPKMQYYVKVPEAVEARPAGEYLICYFFGPIDQSDIFPQMLDYLKKKQLRVKGDIYIDVILNGLAAQKFDDFLLKLVVQVIPI</sequence>
<name>A0ABU3F2I1_9ENTE</name>
<keyword evidence="3" id="KW-0238">DNA-binding</keyword>
<organism evidence="6 7">
    <name type="scientific">Enterococcus hulanensis</name>
    <dbReference type="NCBI Taxonomy" id="2559929"/>
    <lineage>
        <taxon>Bacteria</taxon>
        <taxon>Bacillati</taxon>
        <taxon>Bacillota</taxon>
        <taxon>Bacilli</taxon>
        <taxon>Lactobacillales</taxon>
        <taxon>Enterococcaceae</taxon>
        <taxon>Enterococcus</taxon>
    </lineage>
</organism>
<dbReference type="Proteomes" id="UP001252875">
    <property type="component" value="Unassembled WGS sequence"/>
</dbReference>
<dbReference type="Pfam" id="PF13411">
    <property type="entry name" value="MerR_1"/>
    <property type="match status" value="1"/>
</dbReference>
<proteinExistence type="predicted"/>
<dbReference type="PANTHER" id="PTHR30204">
    <property type="entry name" value="REDOX-CYCLING DRUG-SENSING TRANSCRIPTIONAL ACTIVATOR SOXR"/>
    <property type="match status" value="1"/>
</dbReference>
<evidence type="ECO:0000313" key="6">
    <source>
        <dbReference type="EMBL" id="MDT2601327.1"/>
    </source>
</evidence>
<reference evidence="6 7" key="1">
    <citation type="submission" date="2023-03" db="EMBL/GenBank/DDBJ databases">
        <authorList>
            <person name="Shen W."/>
            <person name="Cai J."/>
        </authorList>
    </citation>
    <scope>NUCLEOTIDE SEQUENCE [LARGE SCALE GENOMIC DNA]</scope>
    <source>
        <strain evidence="6 7">D6-4</strain>
    </source>
</reference>
<keyword evidence="2" id="KW-0805">Transcription regulation</keyword>
<evidence type="ECO:0000259" key="5">
    <source>
        <dbReference type="PROSITE" id="PS50937"/>
    </source>
</evidence>
<dbReference type="SMART" id="SM00422">
    <property type="entry name" value="HTH_MERR"/>
    <property type="match status" value="1"/>
</dbReference>
<dbReference type="SUPFAM" id="SSF46955">
    <property type="entry name" value="Putative DNA-binding domain"/>
    <property type="match status" value="1"/>
</dbReference>
<accession>A0ABU3F2I1</accession>
<dbReference type="PROSITE" id="PS50937">
    <property type="entry name" value="HTH_MERR_2"/>
    <property type="match status" value="1"/>
</dbReference>
<dbReference type="InterPro" id="IPR047057">
    <property type="entry name" value="MerR_fam"/>
</dbReference>
<dbReference type="InterPro" id="IPR009061">
    <property type="entry name" value="DNA-bd_dom_put_sf"/>
</dbReference>
<evidence type="ECO:0000313" key="7">
    <source>
        <dbReference type="Proteomes" id="UP001252875"/>
    </source>
</evidence>
<comment type="caution">
    <text evidence="6">The sequence shown here is derived from an EMBL/GenBank/DDBJ whole genome shotgun (WGS) entry which is preliminary data.</text>
</comment>
<keyword evidence="1" id="KW-0678">Repressor</keyword>
<keyword evidence="7" id="KW-1185">Reference proteome</keyword>
<feature type="domain" description="HTH merR-type" evidence="5">
    <location>
        <begin position="6"/>
        <end position="75"/>
    </location>
</feature>
<dbReference type="SUPFAM" id="SSF55136">
    <property type="entry name" value="Probable bacterial effector-binding domain"/>
    <property type="match status" value="1"/>
</dbReference>
<dbReference type="RefSeq" id="WP_311823116.1">
    <property type="nucleotide sequence ID" value="NZ_JARPYF010000009.1"/>
</dbReference>
<dbReference type="InterPro" id="IPR000551">
    <property type="entry name" value="MerR-type_HTH_dom"/>
</dbReference>
<evidence type="ECO:0000256" key="3">
    <source>
        <dbReference type="ARBA" id="ARBA00023125"/>
    </source>
</evidence>
<evidence type="ECO:0000256" key="1">
    <source>
        <dbReference type="ARBA" id="ARBA00022491"/>
    </source>
</evidence>
<dbReference type="EMBL" id="JARPYI010000010">
    <property type="protein sequence ID" value="MDT2601327.1"/>
    <property type="molecule type" value="Genomic_DNA"/>
</dbReference>
<dbReference type="PANTHER" id="PTHR30204:SF69">
    <property type="entry name" value="MERR-FAMILY TRANSCRIPTIONAL REGULATOR"/>
    <property type="match status" value="1"/>
</dbReference>
<gene>
    <name evidence="6" type="ORF">P7D85_16180</name>
</gene>
<evidence type="ECO:0000256" key="2">
    <source>
        <dbReference type="ARBA" id="ARBA00023015"/>
    </source>
</evidence>
<evidence type="ECO:0000256" key="4">
    <source>
        <dbReference type="ARBA" id="ARBA00023163"/>
    </source>
</evidence>
<protein>
    <submittedName>
        <fullName evidence="6">MerR family transcriptional regulator</fullName>
    </submittedName>
</protein>
<dbReference type="Gene3D" id="1.10.1660.10">
    <property type="match status" value="1"/>
</dbReference>